<evidence type="ECO:0000256" key="1">
    <source>
        <dbReference type="ARBA" id="ARBA00004606"/>
    </source>
</evidence>
<evidence type="ECO:0000256" key="5">
    <source>
        <dbReference type="ARBA" id="ARBA00022989"/>
    </source>
</evidence>
<feature type="region of interest" description="Disordered" evidence="7">
    <location>
        <begin position="404"/>
        <end position="442"/>
    </location>
</feature>
<keyword evidence="9" id="KW-0328">Glycosyltransferase</keyword>
<dbReference type="AlphaFoldDB" id="A0A834RFC7"/>
<feature type="transmembrane region" description="Helical" evidence="8">
    <location>
        <begin position="7"/>
        <end position="35"/>
    </location>
</feature>
<feature type="compositionally biased region" description="Basic residues" evidence="7">
    <location>
        <begin position="420"/>
        <end position="442"/>
    </location>
</feature>
<dbReference type="EMBL" id="WVUK01000043">
    <property type="protein sequence ID" value="KAF7495964.1"/>
    <property type="molecule type" value="Genomic_DNA"/>
</dbReference>
<keyword evidence="9" id="KW-0808">Transferase</keyword>
<dbReference type="GO" id="GO:0016263">
    <property type="term" value="F:glycoprotein-N-acetylgalactosamine 3-beta-galactosyltransferase activity"/>
    <property type="evidence" value="ECO:0007669"/>
    <property type="project" value="TreeGrafter"/>
</dbReference>
<sequence length="442" mass="51234">MRVDHQYFYLLVIRLFKVFLLLCSVLSGILFAIVWRDYKQTVLKISLFNSPISEWSNVQHIKNDWRSKLDSFSENSIDYNQWLSINGLESVPIRREDLSYRSNESPELPTLESEFLANQTSITCMILSTTRHRSRALNNTWTKHCNHRWFYGGHHENKIPYVKLRLLDESILSPRAFCLAFIDIINRIEESIEWLLITTDQTFAIVENLRYYVTPLDSGQQFYIGRPVHHYFLGVYNAIDSGIVLSKATVQLLANTIFYNRSNCNSLPMNKFIYGGQFDSYIGMHLASHRIRPANSFDDRVGTGGSRFHPFMPERHLNTKMIPIFDSFWSSNVLPVISGINCCSNQAVTFAGFSPVTMYFIEYILYHLSAFNGFDGPRGLGNNLPPYESFSVSSDLENRIDRISTVQQTSRSSLSSKNSRSPHRRKHSKQIRRSHHRDRIKS</sequence>
<reference evidence="11" key="1">
    <citation type="journal article" date="2020" name="PLoS Negl. Trop. Dis.">
        <title>High-quality nuclear genome for Sarcoptes scabiei-A critical resource for a neglected parasite.</title>
        <authorList>
            <person name="Korhonen P.K."/>
            <person name="Gasser R.B."/>
            <person name="Ma G."/>
            <person name="Wang T."/>
            <person name="Stroehlein A.J."/>
            <person name="Young N.D."/>
            <person name="Ang C.S."/>
            <person name="Fernando D.D."/>
            <person name="Lu H.C."/>
            <person name="Taylor S."/>
            <person name="Reynolds S.L."/>
            <person name="Mofiz E."/>
            <person name="Najaraj S.H."/>
            <person name="Gowda H."/>
            <person name="Madugundu A."/>
            <person name="Renuse S."/>
            <person name="Holt D."/>
            <person name="Pandey A."/>
            <person name="Papenfuss A.T."/>
            <person name="Fischer K."/>
        </authorList>
    </citation>
    <scope>NUCLEOTIDE SEQUENCE [LARGE SCALE GENOMIC DNA]</scope>
</reference>
<comment type="similarity">
    <text evidence="2">Belongs to the glycosyltransferase 31 family. Beta3-Gal-T subfamily.</text>
</comment>
<reference evidence="9" key="2">
    <citation type="submission" date="2020-01" db="EMBL/GenBank/DDBJ databases">
        <authorList>
            <person name="Korhonen P.K.K."/>
            <person name="Guangxu M.G."/>
            <person name="Wang T.W."/>
            <person name="Stroehlein A.J.S."/>
            <person name="Young N.D."/>
            <person name="Ang C.-S.A."/>
            <person name="Fernando D.W.F."/>
            <person name="Lu H.L."/>
            <person name="Taylor S.T."/>
            <person name="Ehtesham M.E.M."/>
            <person name="Najaraj S.H.N."/>
            <person name="Harsha G.H.G."/>
            <person name="Madugundu A.M."/>
            <person name="Renuse S.R."/>
            <person name="Holt D.H."/>
            <person name="Pandey A.P."/>
            <person name="Papenfuss A.P."/>
            <person name="Gasser R.B.G."/>
            <person name="Fischer K.F."/>
        </authorList>
    </citation>
    <scope>NUCLEOTIDE SEQUENCE</scope>
    <source>
        <strain evidence="9">SSS_KF_BRIS2020</strain>
    </source>
</reference>
<dbReference type="Gene3D" id="3.90.550.50">
    <property type="match status" value="1"/>
</dbReference>
<evidence type="ECO:0000313" key="10">
    <source>
        <dbReference type="EnsemblMetazoa" id="KAF7495964.1"/>
    </source>
</evidence>
<proteinExistence type="inferred from homology"/>
<accession>A0A834RFC7</accession>
<dbReference type="OrthoDB" id="414175at2759"/>
<feature type="compositionally biased region" description="Low complexity" evidence="7">
    <location>
        <begin position="404"/>
        <end position="419"/>
    </location>
</feature>
<keyword evidence="3 8" id="KW-0812">Transmembrane</keyword>
<evidence type="ECO:0000313" key="9">
    <source>
        <dbReference type="EMBL" id="KAF7495964.1"/>
    </source>
</evidence>
<evidence type="ECO:0000313" key="11">
    <source>
        <dbReference type="Proteomes" id="UP000070412"/>
    </source>
</evidence>
<comment type="subcellular location">
    <subcellularLocation>
        <location evidence="1">Membrane</location>
        <topology evidence="1">Single-pass type II membrane protein</topology>
    </subcellularLocation>
</comment>
<organism evidence="9">
    <name type="scientific">Sarcoptes scabiei</name>
    <name type="common">Itch mite</name>
    <name type="synonym">Acarus scabiei</name>
    <dbReference type="NCBI Taxonomy" id="52283"/>
    <lineage>
        <taxon>Eukaryota</taxon>
        <taxon>Metazoa</taxon>
        <taxon>Ecdysozoa</taxon>
        <taxon>Arthropoda</taxon>
        <taxon>Chelicerata</taxon>
        <taxon>Arachnida</taxon>
        <taxon>Acari</taxon>
        <taxon>Acariformes</taxon>
        <taxon>Sarcoptiformes</taxon>
        <taxon>Astigmata</taxon>
        <taxon>Psoroptidia</taxon>
        <taxon>Sarcoptoidea</taxon>
        <taxon>Sarcoptidae</taxon>
        <taxon>Sarcoptinae</taxon>
        <taxon>Sarcoptes</taxon>
    </lineage>
</organism>
<keyword evidence="4" id="KW-0735">Signal-anchor</keyword>
<name>A0A834RFC7_SARSC</name>
<keyword evidence="6 8" id="KW-0472">Membrane</keyword>
<dbReference type="InterPro" id="IPR026050">
    <property type="entry name" value="C1GALT1/C1GALT1_chp1"/>
</dbReference>
<dbReference type="PANTHER" id="PTHR23033:SF49">
    <property type="entry name" value="PUTATIVE-RELATED"/>
    <property type="match status" value="1"/>
</dbReference>
<reference evidence="10" key="3">
    <citation type="submission" date="2022-06" db="UniProtKB">
        <authorList>
            <consortium name="EnsemblMetazoa"/>
        </authorList>
    </citation>
    <scope>IDENTIFICATION</scope>
</reference>
<evidence type="ECO:0000256" key="6">
    <source>
        <dbReference type="ARBA" id="ARBA00023136"/>
    </source>
</evidence>
<dbReference type="GO" id="GO:0016020">
    <property type="term" value="C:membrane"/>
    <property type="evidence" value="ECO:0007669"/>
    <property type="project" value="UniProtKB-SubCell"/>
</dbReference>
<evidence type="ECO:0000256" key="8">
    <source>
        <dbReference type="SAM" id="Phobius"/>
    </source>
</evidence>
<evidence type="ECO:0000256" key="4">
    <source>
        <dbReference type="ARBA" id="ARBA00022968"/>
    </source>
</evidence>
<dbReference type="EnsemblMetazoa" id="SSS_1009s_mrna">
    <property type="protein sequence ID" value="KAF7495964.1"/>
    <property type="gene ID" value="SSS_1009"/>
</dbReference>
<keyword evidence="5 8" id="KW-1133">Transmembrane helix</keyword>
<protein>
    <submittedName>
        <fullName evidence="9">Glycoprotein-N-acetylgalactosamine 3-beta-galactosyltransferase 1</fullName>
    </submittedName>
</protein>
<dbReference type="PANTHER" id="PTHR23033">
    <property type="entry name" value="BETA1,3-GALACTOSYLTRANSFERASE"/>
    <property type="match status" value="1"/>
</dbReference>
<evidence type="ECO:0000256" key="7">
    <source>
        <dbReference type="SAM" id="MobiDB-lite"/>
    </source>
</evidence>
<evidence type="ECO:0000256" key="3">
    <source>
        <dbReference type="ARBA" id="ARBA00022692"/>
    </source>
</evidence>
<evidence type="ECO:0000256" key="2">
    <source>
        <dbReference type="ARBA" id="ARBA00006462"/>
    </source>
</evidence>
<dbReference type="Proteomes" id="UP000070412">
    <property type="component" value="Unassembled WGS sequence"/>
</dbReference>
<gene>
    <name evidence="9" type="ORF">SSS_1009</name>
</gene>
<keyword evidence="11" id="KW-1185">Reference proteome</keyword>